<dbReference type="Proteomes" id="UP000190018">
    <property type="component" value="Unassembled WGS sequence"/>
</dbReference>
<evidence type="ECO:0000313" key="2">
    <source>
        <dbReference type="Proteomes" id="UP000190018"/>
    </source>
</evidence>
<dbReference type="EMBL" id="LOJT01000008">
    <property type="protein sequence ID" value="OOW75823.1"/>
    <property type="molecule type" value="Genomic_DNA"/>
</dbReference>
<dbReference type="RefSeq" id="WP_208789139.1">
    <property type="nucleotide sequence ID" value="NZ_LOJT01000008.1"/>
</dbReference>
<proteinExistence type="predicted"/>
<comment type="caution">
    <text evidence="1">The sequence shown here is derived from an EMBL/GenBank/DDBJ whole genome shotgun (WGS) entry which is preliminary data.</text>
</comment>
<organism evidence="1 2">
    <name type="scientific">Xanthomonas cissicola</name>
    <dbReference type="NCBI Taxonomy" id="86186"/>
    <lineage>
        <taxon>Bacteria</taxon>
        <taxon>Pseudomonadati</taxon>
        <taxon>Pseudomonadota</taxon>
        <taxon>Gammaproteobacteria</taxon>
        <taxon>Lysobacterales</taxon>
        <taxon>Lysobacteraceae</taxon>
        <taxon>Xanthomonas</taxon>
    </lineage>
</organism>
<protein>
    <recommendedName>
        <fullName evidence="3">UTRA domain-containing protein</fullName>
    </recommendedName>
</protein>
<keyword evidence="2" id="KW-1185">Reference proteome</keyword>
<evidence type="ECO:0000313" key="1">
    <source>
        <dbReference type="EMBL" id="OOW75823.1"/>
    </source>
</evidence>
<sequence>MPQWIDTQADGVALLARTSMSGGKELVLRRIRPDTVVPDAALAYGFEPEGEIFVRKNTRFSLTEIRRIFPAAQVADMALEDIVYRVAAPIARLAVPNRQSSARAVEVGSDHLRINPFNPLQKA</sequence>
<name>A0ABX3M4P8_9XANT</name>
<accession>A0ABX3M4P8</accession>
<reference evidence="1 2" key="1">
    <citation type="submission" date="2015-12" db="EMBL/GenBank/DDBJ databases">
        <authorList>
            <person name="Bansal K."/>
            <person name="Midha S."/>
            <person name="Patil P.B."/>
        </authorList>
    </citation>
    <scope>NUCLEOTIDE SEQUENCE [LARGE SCALE GENOMIC DNA]</scope>
    <source>
        <strain evidence="1 2">LMG21719</strain>
    </source>
</reference>
<gene>
    <name evidence="1" type="ORF">Xant_15545</name>
</gene>
<evidence type="ECO:0008006" key="3">
    <source>
        <dbReference type="Google" id="ProtNLM"/>
    </source>
</evidence>